<keyword evidence="9" id="KW-1185">Reference proteome</keyword>
<dbReference type="AlphaFoldDB" id="A0A846H9X8"/>
<dbReference type="PANTHER" id="PTHR30250:SF10">
    <property type="entry name" value="LIPOPOLYSACCHARIDE BIOSYNTHESIS PROTEIN WZXC"/>
    <property type="match status" value="1"/>
</dbReference>
<proteinExistence type="inferred from homology"/>
<evidence type="ECO:0000256" key="2">
    <source>
        <dbReference type="ARBA" id="ARBA00007430"/>
    </source>
</evidence>
<dbReference type="RefSeq" id="WP_039737349.1">
    <property type="nucleotide sequence ID" value="NZ_JTCM02000040.1"/>
</dbReference>
<protein>
    <submittedName>
        <fullName evidence="8">Oligosaccharide flippase family protein</fullName>
    </submittedName>
</protein>
<keyword evidence="4 7" id="KW-0812">Transmembrane</keyword>
<feature type="transmembrane region" description="Helical" evidence="7">
    <location>
        <begin position="87"/>
        <end position="108"/>
    </location>
</feature>
<evidence type="ECO:0000256" key="1">
    <source>
        <dbReference type="ARBA" id="ARBA00004651"/>
    </source>
</evidence>
<dbReference type="GO" id="GO:0005886">
    <property type="term" value="C:plasma membrane"/>
    <property type="evidence" value="ECO:0007669"/>
    <property type="project" value="UniProtKB-SubCell"/>
</dbReference>
<organism evidence="8 9">
    <name type="scientific">Hassallia byssoidea VB512170</name>
    <dbReference type="NCBI Taxonomy" id="1304833"/>
    <lineage>
        <taxon>Bacteria</taxon>
        <taxon>Bacillati</taxon>
        <taxon>Cyanobacteriota</taxon>
        <taxon>Cyanophyceae</taxon>
        <taxon>Nostocales</taxon>
        <taxon>Tolypothrichaceae</taxon>
        <taxon>Hassallia</taxon>
    </lineage>
</organism>
<accession>A0A846H9X8</accession>
<dbReference type="EMBL" id="JTCM02000040">
    <property type="protein sequence ID" value="NEU74377.1"/>
    <property type="molecule type" value="Genomic_DNA"/>
</dbReference>
<keyword evidence="6 7" id="KW-0472">Membrane</keyword>
<dbReference type="Pfam" id="PF13440">
    <property type="entry name" value="Polysacc_synt_3"/>
    <property type="match status" value="1"/>
</dbReference>
<comment type="similarity">
    <text evidence="2">Belongs to the polysaccharide synthase family.</text>
</comment>
<sequence length="446" mass="50011">MTSVKKRAIRGAVWTIAGYGTSQILRFGGNLILTRLLIPEYFGLMALVNTLRAGIELFSDLGIGQSIVNNKKGDESTFLNTAWTLQAIRGIVIWLFCLLVTFPIAKFYNDDRLIWLIPIMAFSSVIDGFASTSLHTLQRRIDLGKLTRFDLLVQILTLATFIIWTWLTRNILALALGVLAGALYRTVGSFWLIRGYSNRFAWEADAFKELLSFGRWMFMASAVTFLNDQADRLILGKLLSFKILGVYTIAYTLACVPKEIIKHLSYRVIFPTISNHVDLPRSSLRDKILRQRRLLLGGFAVFLAALVTVGDLVIATLYDKRYSEATWMMPILCCGVWFSMLFHTISPALLAIGKPFYSAQSNLAGFAMILLGLPFAFFHFGIVGAIIVIALSDMPLYLVNLYGLAREKFSSFTQDIQATAFFIAVLVLFLLIRNYLGFGLPIQAIL</sequence>
<dbReference type="Proteomes" id="UP000031549">
    <property type="component" value="Unassembled WGS sequence"/>
</dbReference>
<feature type="transmembrane region" description="Helical" evidence="7">
    <location>
        <begin position="363"/>
        <end position="391"/>
    </location>
</feature>
<feature type="transmembrane region" description="Helical" evidence="7">
    <location>
        <begin position="173"/>
        <end position="194"/>
    </location>
</feature>
<evidence type="ECO:0000256" key="3">
    <source>
        <dbReference type="ARBA" id="ARBA00022475"/>
    </source>
</evidence>
<evidence type="ECO:0000256" key="4">
    <source>
        <dbReference type="ARBA" id="ARBA00022692"/>
    </source>
</evidence>
<dbReference type="InterPro" id="IPR050833">
    <property type="entry name" value="Poly_Biosynth_Transport"/>
</dbReference>
<feature type="transmembrane region" description="Helical" evidence="7">
    <location>
        <begin position="294"/>
        <end position="315"/>
    </location>
</feature>
<reference evidence="8 9" key="1">
    <citation type="journal article" date="2015" name="Genome Announc.">
        <title>Draft Genome Sequence of Cyanobacterium Hassallia byssoidea Strain VB512170, Isolated from Monuments in India.</title>
        <authorList>
            <person name="Singh D."/>
            <person name="Chandrababunaidu M.M."/>
            <person name="Panda A."/>
            <person name="Sen D."/>
            <person name="Bhattacharyya S."/>
            <person name="Adhikary S.P."/>
            <person name="Tripathy S."/>
        </authorList>
    </citation>
    <scope>NUCLEOTIDE SEQUENCE [LARGE SCALE GENOMIC DNA]</scope>
    <source>
        <strain evidence="8 9">VB512170</strain>
    </source>
</reference>
<feature type="transmembrane region" description="Helical" evidence="7">
    <location>
        <begin position="416"/>
        <end position="436"/>
    </location>
</feature>
<keyword evidence="5 7" id="KW-1133">Transmembrane helix</keyword>
<name>A0A846H9X8_9CYAN</name>
<evidence type="ECO:0000256" key="6">
    <source>
        <dbReference type="ARBA" id="ARBA00023136"/>
    </source>
</evidence>
<evidence type="ECO:0000256" key="7">
    <source>
        <dbReference type="SAM" id="Phobius"/>
    </source>
</evidence>
<feature type="transmembrane region" description="Helical" evidence="7">
    <location>
        <begin position="114"/>
        <end position="137"/>
    </location>
</feature>
<comment type="subcellular location">
    <subcellularLocation>
        <location evidence="1">Cell membrane</location>
        <topology evidence="1">Multi-pass membrane protein</topology>
    </subcellularLocation>
</comment>
<feature type="transmembrane region" description="Helical" evidence="7">
    <location>
        <begin position="149"/>
        <end position="167"/>
    </location>
</feature>
<comment type="caution">
    <text evidence="8">The sequence shown here is derived from an EMBL/GenBank/DDBJ whole genome shotgun (WGS) entry which is preliminary data.</text>
</comment>
<feature type="transmembrane region" description="Helical" evidence="7">
    <location>
        <begin position="327"/>
        <end position="351"/>
    </location>
</feature>
<evidence type="ECO:0000313" key="8">
    <source>
        <dbReference type="EMBL" id="NEU74377.1"/>
    </source>
</evidence>
<keyword evidence="3" id="KW-1003">Cell membrane</keyword>
<dbReference type="PANTHER" id="PTHR30250">
    <property type="entry name" value="PST FAMILY PREDICTED COLANIC ACID TRANSPORTER"/>
    <property type="match status" value="1"/>
</dbReference>
<evidence type="ECO:0000256" key="5">
    <source>
        <dbReference type="ARBA" id="ARBA00022989"/>
    </source>
</evidence>
<evidence type="ECO:0000313" key="9">
    <source>
        <dbReference type="Proteomes" id="UP000031549"/>
    </source>
</evidence>
<gene>
    <name evidence="8" type="ORF">PI95_017875</name>
</gene>